<name>A0A2G9ZFD8_9BACT</name>
<dbReference type="GO" id="GO:0016780">
    <property type="term" value="F:phosphotransferase activity, for other substituted phosphate groups"/>
    <property type="evidence" value="ECO:0007669"/>
    <property type="project" value="InterPro"/>
</dbReference>
<feature type="non-terminal residue" evidence="2">
    <location>
        <position position="1"/>
    </location>
</feature>
<keyword evidence="1" id="KW-0812">Transmembrane</keyword>
<dbReference type="Proteomes" id="UP000230447">
    <property type="component" value="Unassembled WGS sequence"/>
</dbReference>
<dbReference type="Gene3D" id="1.20.120.1760">
    <property type="match status" value="1"/>
</dbReference>
<gene>
    <name evidence="2" type="ORF">COX24_01230</name>
</gene>
<evidence type="ECO:0000313" key="3">
    <source>
        <dbReference type="Proteomes" id="UP000230447"/>
    </source>
</evidence>
<proteinExistence type="predicted"/>
<protein>
    <recommendedName>
        <fullName evidence="4">CDP-alcohol phosphatidyltransferase</fullName>
    </recommendedName>
</protein>
<dbReference type="GO" id="GO:0008654">
    <property type="term" value="P:phospholipid biosynthetic process"/>
    <property type="evidence" value="ECO:0007669"/>
    <property type="project" value="InterPro"/>
</dbReference>
<keyword evidence="1" id="KW-0472">Membrane</keyword>
<dbReference type="GO" id="GO:0016020">
    <property type="term" value="C:membrane"/>
    <property type="evidence" value="ECO:0007669"/>
    <property type="project" value="InterPro"/>
</dbReference>
<keyword evidence="1" id="KW-1133">Transmembrane helix</keyword>
<accession>A0A2G9ZFD8</accession>
<dbReference type="InterPro" id="IPR043130">
    <property type="entry name" value="CDP-OH_PTrfase_TM_dom"/>
</dbReference>
<comment type="caution">
    <text evidence="2">The sequence shown here is derived from an EMBL/GenBank/DDBJ whole genome shotgun (WGS) entry which is preliminary data.</text>
</comment>
<evidence type="ECO:0000256" key="1">
    <source>
        <dbReference type="SAM" id="Phobius"/>
    </source>
</evidence>
<evidence type="ECO:0000313" key="2">
    <source>
        <dbReference type="EMBL" id="PIP31883.1"/>
    </source>
</evidence>
<evidence type="ECO:0008006" key="4">
    <source>
        <dbReference type="Google" id="ProtNLM"/>
    </source>
</evidence>
<feature type="transmembrane region" description="Helical" evidence="1">
    <location>
        <begin position="115"/>
        <end position="138"/>
    </location>
</feature>
<dbReference type="Pfam" id="PF01066">
    <property type="entry name" value="CDP-OH_P_transf"/>
    <property type="match status" value="1"/>
</dbReference>
<dbReference type="InterPro" id="IPR000462">
    <property type="entry name" value="CDP-OH_P_trans"/>
</dbReference>
<feature type="transmembrane region" description="Helical" evidence="1">
    <location>
        <begin position="65"/>
        <end position="95"/>
    </location>
</feature>
<dbReference type="AlphaFoldDB" id="A0A2G9ZFD8"/>
<sequence>ISIISLLFSLLSAFLILSNQLIVALLMLAISLFLDALDGTVARKYNLTSALGQKLEIIFDRTSEFVIFAALSLSGVVGIDLVLFTMLAILIMTALSFKTKYDFGAKRIMVFFGPLIGFSNIFYFIIAVQVLAITASLIKLIKRYGHFE</sequence>
<organism evidence="2 3">
    <name type="scientific">bacterium (Candidatus Gribaldobacteria) CG23_combo_of_CG06-09_8_20_14_all_37_87_8</name>
    <dbReference type="NCBI Taxonomy" id="2014278"/>
    <lineage>
        <taxon>Bacteria</taxon>
        <taxon>Candidatus Gribaldobacteria</taxon>
    </lineage>
</organism>
<reference evidence="2 3" key="1">
    <citation type="submission" date="2017-09" db="EMBL/GenBank/DDBJ databases">
        <title>Depth-based differentiation of microbial function through sediment-hosted aquifers and enrichment of novel symbionts in the deep terrestrial subsurface.</title>
        <authorList>
            <person name="Probst A.J."/>
            <person name="Ladd B."/>
            <person name="Jarett J.K."/>
            <person name="Geller-Mcgrath D.E."/>
            <person name="Sieber C.M."/>
            <person name="Emerson J.B."/>
            <person name="Anantharaman K."/>
            <person name="Thomas B.C."/>
            <person name="Malmstrom R."/>
            <person name="Stieglmeier M."/>
            <person name="Klingl A."/>
            <person name="Woyke T."/>
            <person name="Ryan C.M."/>
            <person name="Banfield J.F."/>
        </authorList>
    </citation>
    <scope>NUCLEOTIDE SEQUENCE [LARGE SCALE GENOMIC DNA]</scope>
    <source>
        <strain evidence="2">CG23_combo_of_CG06-09_8_20_14_all_37_87_8</strain>
    </source>
</reference>
<dbReference type="EMBL" id="PCSB01000023">
    <property type="protein sequence ID" value="PIP31883.1"/>
    <property type="molecule type" value="Genomic_DNA"/>
</dbReference>
<feature type="transmembrane region" description="Helical" evidence="1">
    <location>
        <begin position="6"/>
        <end position="34"/>
    </location>
</feature>